<evidence type="ECO:0000313" key="20">
    <source>
        <dbReference type="EMBL" id="KAG5547447.1"/>
    </source>
</evidence>
<dbReference type="PANTHER" id="PTHR46539:SF1">
    <property type="entry name" value="E3 UBIQUITIN-PROTEIN LIGASE ATL42"/>
    <property type="match status" value="1"/>
</dbReference>
<feature type="compositionally biased region" description="Polar residues" evidence="16">
    <location>
        <begin position="325"/>
        <end position="349"/>
    </location>
</feature>
<evidence type="ECO:0000256" key="11">
    <source>
        <dbReference type="ARBA" id="ARBA00022833"/>
    </source>
</evidence>
<evidence type="ECO:0000256" key="15">
    <source>
        <dbReference type="PROSITE-ProRule" id="PRU00175"/>
    </source>
</evidence>
<evidence type="ECO:0000256" key="16">
    <source>
        <dbReference type="SAM" id="MobiDB-lite"/>
    </source>
</evidence>
<dbReference type="PROSITE" id="PS50089">
    <property type="entry name" value="ZF_RING_2"/>
    <property type="match status" value="1"/>
</dbReference>
<feature type="transmembrane region" description="Helical" evidence="17">
    <location>
        <begin position="44"/>
        <end position="64"/>
    </location>
</feature>
<dbReference type="EMBL" id="JACTNZ010000005">
    <property type="protein sequence ID" value="KAG5547447.1"/>
    <property type="molecule type" value="Genomic_DNA"/>
</dbReference>
<comment type="caution">
    <text evidence="20">The sequence shown here is derived from an EMBL/GenBank/DDBJ whole genome shotgun (WGS) entry which is preliminary data.</text>
</comment>
<evidence type="ECO:0000256" key="8">
    <source>
        <dbReference type="ARBA" id="ARBA00022729"/>
    </source>
</evidence>
<feature type="signal peptide" evidence="18">
    <location>
        <begin position="1"/>
        <end position="20"/>
    </location>
</feature>
<keyword evidence="11" id="KW-0862">Zinc</keyword>
<evidence type="ECO:0000256" key="14">
    <source>
        <dbReference type="ARBA" id="ARBA00024209"/>
    </source>
</evidence>
<feature type="domain" description="RING-type" evidence="19">
    <location>
        <begin position="118"/>
        <end position="160"/>
    </location>
</feature>
<dbReference type="GO" id="GO:0061630">
    <property type="term" value="F:ubiquitin protein ligase activity"/>
    <property type="evidence" value="ECO:0007669"/>
    <property type="project" value="UniProtKB-EC"/>
</dbReference>
<evidence type="ECO:0000256" key="3">
    <source>
        <dbReference type="ARBA" id="ARBA00004906"/>
    </source>
</evidence>
<dbReference type="EC" id="2.3.2.27" evidence="4"/>
<feature type="chain" id="PRO_5044011816" description="RING-type E3 ubiquitin transferase" evidence="18">
    <location>
        <begin position="21"/>
        <end position="433"/>
    </location>
</feature>
<evidence type="ECO:0000256" key="18">
    <source>
        <dbReference type="SAM" id="SignalP"/>
    </source>
</evidence>
<comment type="catalytic activity">
    <reaction evidence="1">
        <text>S-ubiquitinyl-[E2 ubiquitin-conjugating enzyme]-L-cysteine + [acceptor protein]-L-lysine = [E2 ubiquitin-conjugating enzyme]-L-cysteine + N(6)-ubiquitinyl-[acceptor protein]-L-lysine.</text>
        <dbReference type="EC" id="2.3.2.27"/>
    </reaction>
</comment>
<keyword evidence="6 17" id="KW-0812">Transmembrane</keyword>
<keyword evidence="7" id="KW-0479">Metal-binding</keyword>
<dbReference type="SUPFAM" id="SSF57850">
    <property type="entry name" value="RING/U-box"/>
    <property type="match status" value="1"/>
</dbReference>
<evidence type="ECO:0000313" key="21">
    <source>
        <dbReference type="Proteomes" id="UP000823749"/>
    </source>
</evidence>
<evidence type="ECO:0000256" key="5">
    <source>
        <dbReference type="ARBA" id="ARBA00022679"/>
    </source>
</evidence>
<dbReference type="SMART" id="SM00184">
    <property type="entry name" value="RING"/>
    <property type="match status" value="1"/>
</dbReference>
<dbReference type="GO" id="GO:0016020">
    <property type="term" value="C:membrane"/>
    <property type="evidence" value="ECO:0007669"/>
    <property type="project" value="UniProtKB-SubCell"/>
</dbReference>
<sequence>MNQLFFHLLLLLSIFCYAEAQSPSDGDNMPSDQGGINNFQPSLAVVSGIMAVMFSLTLILVMYAKYCYRGGLADNNQRTPNGLISSGSRSSGIDKTVIESLPFFKFSALRGTREGLECAVCLSKFEDVEVLRLLPKCKHAFHIDCIDLWLERHSSCPLCRHKISRDDVAMVPYSNSLRFLSSQADVREGSNLGLFVQREESRRKSSRFSIGNSFRIFEKGVVKEERLPIREDCDGIKANDKFLHKYNHKIVISDVVLKRRWSNLCSSDLVRLINSEMLADVPSNRFSSLDSNAQENSTSQATEEGGIAKIKEEMEKRRDFETKVSKPNQNDLFPSSSGAGTSNETRVLNPNDWRSMSEITVHSRFKEFDFRNGGDSSVPENAAKEERLKRLWLPIAQRTVQRFKFFNHAAFSRGIREISHLGMAIVIPPHALT</sequence>
<proteinExistence type="inferred from homology"/>
<evidence type="ECO:0000256" key="1">
    <source>
        <dbReference type="ARBA" id="ARBA00000900"/>
    </source>
</evidence>
<dbReference type="InterPro" id="IPR001841">
    <property type="entry name" value="Znf_RING"/>
</dbReference>
<keyword evidence="10" id="KW-0833">Ubl conjugation pathway</keyword>
<keyword evidence="12 17" id="KW-1133">Transmembrane helix</keyword>
<evidence type="ECO:0000256" key="2">
    <source>
        <dbReference type="ARBA" id="ARBA00004167"/>
    </source>
</evidence>
<evidence type="ECO:0000256" key="10">
    <source>
        <dbReference type="ARBA" id="ARBA00022786"/>
    </source>
</evidence>
<keyword evidence="21" id="KW-1185">Reference proteome</keyword>
<dbReference type="InterPro" id="IPR013083">
    <property type="entry name" value="Znf_RING/FYVE/PHD"/>
</dbReference>
<name>A0AAV6K4P8_9ERIC</name>
<keyword evidence="8 18" id="KW-0732">Signal</keyword>
<accession>A0AAV6K4P8</accession>
<dbReference type="FunFam" id="3.30.40.10:FF:000285">
    <property type="entry name" value="RING-H2 finger protein ATL43"/>
    <property type="match status" value="1"/>
</dbReference>
<organism evidence="20 21">
    <name type="scientific">Rhododendron griersonianum</name>
    <dbReference type="NCBI Taxonomy" id="479676"/>
    <lineage>
        <taxon>Eukaryota</taxon>
        <taxon>Viridiplantae</taxon>
        <taxon>Streptophyta</taxon>
        <taxon>Embryophyta</taxon>
        <taxon>Tracheophyta</taxon>
        <taxon>Spermatophyta</taxon>
        <taxon>Magnoliopsida</taxon>
        <taxon>eudicotyledons</taxon>
        <taxon>Gunneridae</taxon>
        <taxon>Pentapetalae</taxon>
        <taxon>asterids</taxon>
        <taxon>Ericales</taxon>
        <taxon>Ericaceae</taxon>
        <taxon>Ericoideae</taxon>
        <taxon>Rhodoreae</taxon>
        <taxon>Rhododendron</taxon>
    </lineage>
</organism>
<evidence type="ECO:0000256" key="12">
    <source>
        <dbReference type="ARBA" id="ARBA00022989"/>
    </source>
</evidence>
<evidence type="ECO:0000256" key="7">
    <source>
        <dbReference type="ARBA" id="ARBA00022723"/>
    </source>
</evidence>
<evidence type="ECO:0000256" key="17">
    <source>
        <dbReference type="SAM" id="Phobius"/>
    </source>
</evidence>
<protein>
    <recommendedName>
        <fullName evidence="4">RING-type E3 ubiquitin transferase</fullName>
        <ecNumber evidence="4">2.3.2.27</ecNumber>
    </recommendedName>
</protein>
<dbReference type="CDD" id="cd16461">
    <property type="entry name" value="RING-H2_EL5-like"/>
    <property type="match status" value="1"/>
</dbReference>
<evidence type="ECO:0000256" key="4">
    <source>
        <dbReference type="ARBA" id="ARBA00012483"/>
    </source>
</evidence>
<dbReference type="AlphaFoldDB" id="A0AAV6K4P8"/>
<comment type="similarity">
    <text evidence="14">Belongs to the RING-type zinc finger family. ATL subfamily.</text>
</comment>
<reference evidence="20" key="1">
    <citation type="submission" date="2020-08" db="EMBL/GenBank/DDBJ databases">
        <title>Plant Genome Project.</title>
        <authorList>
            <person name="Zhang R.-G."/>
        </authorList>
    </citation>
    <scope>NUCLEOTIDE SEQUENCE</scope>
    <source>
        <strain evidence="20">WSP0</strain>
        <tissue evidence="20">Leaf</tissue>
    </source>
</reference>
<evidence type="ECO:0000256" key="6">
    <source>
        <dbReference type="ARBA" id="ARBA00022692"/>
    </source>
</evidence>
<gene>
    <name evidence="20" type="ORF">RHGRI_013217</name>
</gene>
<dbReference type="PANTHER" id="PTHR46539">
    <property type="entry name" value="E3 UBIQUITIN-PROTEIN LIGASE ATL42"/>
    <property type="match status" value="1"/>
</dbReference>
<keyword evidence="9 15" id="KW-0863">Zinc-finger</keyword>
<comment type="subcellular location">
    <subcellularLocation>
        <location evidence="2">Membrane</location>
        <topology evidence="2">Single-pass membrane protein</topology>
    </subcellularLocation>
</comment>
<keyword evidence="5" id="KW-0808">Transferase</keyword>
<comment type="pathway">
    <text evidence="3">Protein modification; protein ubiquitination.</text>
</comment>
<dbReference type="GO" id="GO:0008270">
    <property type="term" value="F:zinc ion binding"/>
    <property type="evidence" value="ECO:0007669"/>
    <property type="project" value="UniProtKB-KW"/>
</dbReference>
<dbReference type="Pfam" id="PF13639">
    <property type="entry name" value="zf-RING_2"/>
    <property type="match status" value="1"/>
</dbReference>
<evidence type="ECO:0000256" key="13">
    <source>
        <dbReference type="ARBA" id="ARBA00023136"/>
    </source>
</evidence>
<feature type="region of interest" description="Disordered" evidence="16">
    <location>
        <begin position="320"/>
        <end position="349"/>
    </location>
</feature>
<evidence type="ECO:0000256" key="9">
    <source>
        <dbReference type="ARBA" id="ARBA00022771"/>
    </source>
</evidence>
<dbReference type="Proteomes" id="UP000823749">
    <property type="component" value="Chromosome 5"/>
</dbReference>
<keyword evidence="13 17" id="KW-0472">Membrane</keyword>
<evidence type="ECO:0000259" key="19">
    <source>
        <dbReference type="PROSITE" id="PS50089"/>
    </source>
</evidence>
<dbReference type="Gene3D" id="3.30.40.10">
    <property type="entry name" value="Zinc/RING finger domain, C3HC4 (zinc finger)"/>
    <property type="match status" value="1"/>
</dbReference>